<dbReference type="InterPro" id="IPR034117">
    <property type="entry name" value="SCP_CRISP"/>
</dbReference>
<evidence type="ECO:0000313" key="7">
    <source>
        <dbReference type="RefSeq" id="XP_018119582.1"/>
    </source>
</evidence>
<dbReference type="PANTHER" id="PTHR10334">
    <property type="entry name" value="CYSTEINE-RICH SECRETORY PROTEIN-RELATED"/>
    <property type="match status" value="1"/>
</dbReference>
<dbReference type="InterPro" id="IPR042076">
    <property type="entry name" value="Crisp-like_dom"/>
</dbReference>
<dbReference type="AlphaFoldDB" id="A0A1L8GBX4"/>
<keyword evidence="4" id="KW-0732">Signal</keyword>
<dbReference type="GeneID" id="108717231"/>
<evidence type="ECO:0000256" key="1">
    <source>
        <dbReference type="ARBA" id="ARBA00009923"/>
    </source>
</evidence>
<dbReference type="Gene3D" id="1.10.10.740">
    <property type="entry name" value="Crisp domain"/>
    <property type="match status" value="1"/>
</dbReference>
<dbReference type="CDD" id="cd05383">
    <property type="entry name" value="CAP_CRISP"/>
    <property type="match status" value="1"/>
</dbReference>
<feature type="chain" id="PRO_5044562356" evidence="4">
    <location>
        <begin position="20"/>
        <end position="241"/>
    </location>
</feature>
<evidence type="ECO:0000256" key="2">
    <source>
        <dbReference type="ARBA" id="ARBA00023157"/>
    </source>
</evidence>
<accession>A0A1L8GBX4</accession>
<dbReference type="CTD" id="108717231"/>
<dbReference type="InterPro" id="IPR014044">
    <property type="entry name" value="CAP_dom"/>
</dbReference>
<dbReference type="InterPro" id="IPR035940">
    <property type="entry name" value="CAP_sf"/>
</dbReference>
<dbReference type="PROSITE" id="PS01010">
    <property type="entry name" value="CRISP_2"/>
    <property type="match status" value="1"/>
</dbReference>
<dbReference type="PROSITE" id="PS51670">
    <property type="entry name" value="SHKT"/>
    <property type="match status" value="1"/>
</dbReference>
<dbReference type="STRING" id="8355.A0A1L8GBX4"/>
<dbReference type="InterPro" id="IPR018244">
    <property type="entry name" value="Allrgn_V5/Tpx1_CS"/>
</dbReference>
<dbReference type="Pfam" id="PF08562">
    <property type="entry name" value="Crisp"/>
    <property type="match status" value="1"/>
</dbReference>
<dbReference type="OMA" id="CTNSCEF"/>
<evidence type="ECO:0000313" key="9">
    <source>
        <dbReference type="Xenbase" id="XB-GENE-17346161"/>
    </source>
</evidence>
<comment type="similarity">
    <text evidence="1">Belongs to the CRISP family.</text>
</comment>
<reference evidence="7" key="1">
    <citation type="submission" date="2022-04" db="UniProtKB">
        <authorList>
            <consortium name="RefSeq"/>
        </authorList>
    </citation>
    <scope>IDENTIFICATION</scope>
    <source>
        <strain evidence="7 8">J_2021</strain>
        <tissue evidence="7 8">Erythrocytes</tissue>
    </source>
</reference>
<dbReference type="InterPro" id="IPR002413">
    <property type="entry name" value="V5_allergen-like"/>
</dbReference>
<dbReference type="Pfam" id="PF00188">
    <property type="entry name" value="CAP"/>
    <property type="match status" value="1"/>
</dbReference>
<dbReference type="SUPFAM" id="SSF57546">
    <property type="entry name" value="Crisp domain-like"/>
    <property type="match status" value="1"/>
</dbReference>
<dbReference type="InterPro" id="IPR013871">
    <property type="entry name" value="Cysteine_rich_secretory"/>
</dbReference>
<dbReference type="SMART" id="SM00198">
    <property type="entry name" value="SCP"/>
    <property type="match status" value="1"/>
</dbReference>
<dbReference type="AGR" id="Xenbase:XB-GENE-17346161"/>
<evidence type="ECO:0000259" key="5">
    <source>
        <dbReference type="PROSITE" id="PS51670"/>
    </source>
</evidence>
<dbReference type="InterPro" id="IPR001283">
    <property type="entry name" value="CRISP-related"/>
</dbReference>
<name>A0A1L8GBX4_XENLA</name>
<dbReference type="InterPro" id="IPR003582">
    <property type="entry name" value="ShKT_dom"/>
</dbReference>
<evidence type="ECO:0000256" key="3">
    <source>
        <dbReference type="PROSITE-ProRule" id="PRU01005"/>
    </source>
</evidence>
<dbReference type="PRINTS" id="PR00837">
    <property type="entry name" value="V5TPXLIKE"/>
</dbReference>
<dbReference type="PROSITE" id="PS01009">
    <property type="entry name" value="CRISP_1"/>
    <property type="match status" value="1"/>
</dbReference>
<comment type="caution">
    <text evidence="3">Lacks conserved residue(s) required for the propagation of feature annotation.</text>
</comment>
<dbReference type="FunFam" id="3.40.33.10:FF:000005">
    <property type="entry name" value="Cysteine-rich secretory protein 2"/>
    <property type="match status" value="1"/>
</dbReference>
<gene>
    <name evidence="7 8 9" type="primary">crisp1.3.L</name>
</gene>
<feature type="domain" description="ShKT" evidence="5">
    <location>
        <begin position="203"/>
        <end position="235"/>
    </location>
</feature>
<dbReference type="OrthoDB" id="737510at2759"/>
<dbReference type="PRINTS" id="PR00838">
    <property type="entry name" value="V5ALLERGEN"/>
</dbReference>
<keyword evidence="2" id="KW-1015">Disulfide bond</keyword>
<dbReference type="SUPFAM" id="SSF55797">
    <property type="entry name" value="PR-1-like"/>
    <property type="match status" value="1"/>
</dbReference>
<dbReference type="GO" id="GO:0005615">
    <property type="term" value="C:extracellular space"/>
    <property type="evidence" value="ECO:0000318"/>
    <property type="project" value="GO_Central"/>
</dbReference>
<dbReference type="Proteomes" id="UP000186698">
    <property type="component" value="Chromosome 5L"/>
</dbReference>
<protein>
    <submittedName>
        <fullName evidence="7 8">Serotriflin</fullName>
    </submittedName>
</protein>
<evidence type="ECO:0000313" key="6">
    <source>
        <dbReference type="Proteomes" id="UP000186698"/>
    </source>
</evidence>
<feature type="signal peptide" evidence="4">
    <location>
        <begin position="1"/>
        <end position="19"/>
    </location>
</feature>
<sequence length="241" mass="26849">MMLVAVLCIVAFMKDAVESTDPPFSSISTDNSTVRQIIIDAHNAYRRNASPTAQNMLKMVWNQDAAQNAANWSASCTGSHSAPDNRTIPGFSCGENLFLASYPATWDEAMKAWYDEYKNFEYGVGPKSPGLVIGHYTQVMWYNSYMVGCSVSYCPKKTYKYIYVCQYCPAGNIIRTMSTPYKSGQQCADCSGDCDNYLCTNYCPYQDKYSGCSEYVSYCDTNTSIRDGCEATCLCTNNQIV</sequence>
<proteinExistence type="inferred from homology"/>
<dbReference type="PaxDb" id="8355-A0A1L8GBX4"/>
<dbReference type="RefSeq" id="XP_041419533.1">
    <property type="nucleotide sequence ID" value="XM_041563599.1"/>
</dbReference>
<keyword evidence="6" id="KW-1185">Reference proteome</keyword>
<dbReference type="Xenbase" id="XB-GENE-17346161">
    <property type="gene designation" value="crisp1.3.L"/>
</dbReference>
<organism evidence="7">
    <name type="scientific">Xenopus laevis</name>
    <name type="common">African clawed frog</name>
    <dbReference type="NCBI Taxonomy" id="8355"/>
    <lineage>
        <taxon>Eukaryota</taxon>
        <taxon>Metazoa</taxon>
        <taxon>Chordata</taxon>
        <taxon>Craniata</taxon>
        <taxon>Vertebrata</taxon>
        <taxon>Euteleostomi</taxon>
        <taxon>Amphibia</taxon>
        <taxon>Batrachia</taxon>
        <taxon>Anura</taxon>
        <taxon>Pipoidea</taxon>
        <taxon>Pipidae</taxon>
        <taxon>Xenopodinae</taxon>
        <taxon>Xenopus</taxon>
        <taxon>Xenopus</taxon>
    </lineage>
</organism>
<evidence type="ECO:0000313" key="8">
    <source>
        <dbReference type="RefSeq" id="XP_041419533.1"/>
    </source>
</evidence>
<dbReference type="RefSeq" id="XP_018119582.1">
    <property type="nucleotide sequence ID" value="XM_018264093.2"/>
</dbReference>
<dbReference type="Gene3D" id="3.40.33.10">
    <property type="entry name" value="CAP"/>
    <property type="match status" value="1"/>
</dbReference>
<dbReference type="KEGG" id="xla:108717231"/>
<dbReference type="Bgee" id="108717231">
    <property type="expression patterns" value="Expressed in neurula embryo and 2 other cell types or tissues"/>
</dbReference>
<evidence type="ECO:0000256" key="4">
    <source>
        <dbReference type="SAM" id="SignalP"/>
    </source>
</evidence>